<dbReference type="InterPro" id="IPR023210">
    <property type="entry name" value="NADP_OxRdtase_dom"/>
</dbReference>
<comment type="similarity">
    <text evidence="1">Belongs to the aldo/keto reductase family.</text>
</comment>
<dbReference type="PANTHER" id="PTHR43827:SF13">
    <property type="entry name" value="ALDO_KETO REDUCTASE FAMILY PROTEIN"/>
    <property type="match status" value="1"/>
</dbReference>
<protein>
    <recommendedName>
        <fullName evidence="4">NADP-dependent oxidoreductase domain-containing protein</fullName>
    </recommendedName>
</protein>
<dbReference type="InterPro" id="IPR020471">
    <property type="entry name" value="AKR"/>
</dbReference>
<proteinExistence type="inferred from homology"/>
<feature type="signal peptide" evidence="3">
    <location>
        <begin position="1"/>
        <end position="24"/>
    </location>
</feature>
<feature type="domain" description="NADP-dependent oxidoreductase" evidence="4">
    <location>
        <begin position="60"/>
        <end position="294"/>
    </location>
</feature>
<dbReference type="OrthoDB" id="416253at2759"/>
<evidence type="ECO:0000313" key="5">
    <source>
        <dbReference type="EMBL" id="CAE8634717.1"/>
    </source>
</evidence>
<dbReference type="InterPro" id="IPR036812">
    <property type="entry name" value="NAD(P)_OxRdtase_dom_sf"/>
</dbReference>
<dbReference type="GO" id="GO:0016491">
    <property type="term" value="F:oxidoreductase activity"/>
    <property type="evidence" value="ECO:0007669"/>
    <property type="project" value="UniProtKB-KW"/>
</dbReference>
<dbReference type="Proteomes" id="UP000626109">
    <property type="component" value="Unassembled WGS sequence"/>
</dbReference>
<feature type="chain" id="PRO_5035596152" description="NADP-dependent oxidoreductase domain-containing protein" evidence="3">
    <location>
        <begin position="25"/>
        <end position="337"/>
    </location>
</feature>
<dbReference type="PRINTS" id="PR00069">
    <property type="entry name" value="ALDKETRDTASE"/>
</dbReference>
<dbReference type="SUPFAM" id="SSF51430">
    <property type="entry name" value="NAD(P)-linked oxidoreductase"/>
    <property type="match status" value="1"/>
</dbReference>
<organism evidence="5 7">
    <name type="scientific">Polarella glacialis</name>
    <name type="common">Dinoflagellate</name>
    <dbReference type="NCBI Taxonomy" id="89957"/>
    <lineage>
        <taxon>Eukaryota</taxon>
        <taxon>Sar</taxon>
        <taxon>Alveolata</taxon>
        <taxon>Dinophyceae</taxon>
        <taxon>Suessiales</taxon>
        <taxon>Suessiaceae</taxon>
        <taxon>Polarella</taxon>
    </lineage>
</organism>
<keyword evidence="2" id="KW-0560">Oxidoreductase</keyword>
<name>A0A813HAJ8_POLGL</name>
<dbReference type="PANTHER" id="PTHR43827">
    <property type="entry name" value="2,5-DIKETO-D-GLUCONIC ACID REDUCTASE"/>
    <property type="match status" value="1"/>
</dbReference>
<dbReference type="EMBL" id="CAJNNV010031119">
    <property type="protein sequence ID" value="CAE8634717.1"/>
    <property type="molecule type" value="Genomic_DNA"/>
</dbReference>
<keyword evidence="7" id="KW-1185">Reference proteome</keyword>
<dbReference type="CDD" id="cd19071">
    <property type="entry name" value="AKR_AKR1-5-like"/>
    <property type="match status" value="1"/>
</dbReference>
<sequence>MARMARIALAAGWLSLAASGIGDASRAYATLPEHPSLTAKFQLPSERSIPIMGLGVFKSKPGPETEDAVKWALEHGYRMIDTAAIYGNEASVGKAIRESGIARKEIFLATKLWDSAHGYDQAHKAIRKSLQELRVDYLDLYLIHSPNTGKLIETWDALIDMKMSGLAHSIGVSNFGIPHLEAIKAHGRELPAVNQIEMHPLNWQERKALLEWCHENGVLVQAYGSLFFGQQERLAEEAVTSAASAKGRTPAQVLLRWGFQMGFQLIPKSIKKERILENSQIFDFELSDEEMEQLSFLKGELGAYWQPLDAPVDLGDVTFAEKKRGARSGEGARRSEM</sequence>
<evidence type="ECO:0000256" key="1">
    <source>
        <dbReference type="ARBA" id="ARBA00007905"/>
    </source>
</evidence>
<keyword evidence="3" id="KW-0732">Signal</keyword>
<accession>A0A813HAJ8</accession>
<reference evidence="5" key="1">
    <citation type="submission" date="2021-02" db="EMBL/GenBank/DDBJ databases">
        <authorList>
            <person name="Dougan E. K."/>
            <person name="Rhodes N."/>
            <person name="Thang M."/>
            <person name="Chan C."/>
        </authorList>
    </citation>
    <scope>NUCLEOTIDE SEQUENCE</scope>
</reference>
<dbReference type="EMBL" id="CAJNNW010026688">
    <property type="protein sequence ID" value="CAE8687073.1"/>
    <property type="molecule type" value="Genomic_DNA"/>
</dbReference>
<evidence type="ECO:0000313" key="7">
    <source>
        <dbReference type="Proteomes" id="UP000654075"/>
    </source>
</evidence>
<evidence type="ECO:0000256" key="3">
    <source>
        <dbReference type="SAM" id="SignalP"/>
    </source>
</evidence>
<evidence type="ECO:0000256" key="2">
    <source>
        <dbReference type="ARBA" id="ARBA00023002"/>
    </source>
</evidence>
<dbReference type="FunFam" id="3.20.20.100:FF:000015">
    <property type="entry name" value="Oxidoreductase, aldo/keto reductase family"/>
    <property type="match status" value="1"/>
</dbReference>
<comment type="caution">
    <text evidence="5">The sequence shown here is derived from an EMBL/GenBank/DDBJ whole genome shotgun (WGS) entry which is preliminary data.</text>
</comment>
<dbReference type="InterPro" id="IPR018170">
    <property type="entry name" value="Aldo/ket_reductase_CS"/>
</dbReference>
<dbReference type="Pfam" id="PF00248">
    <property type="entry name" value="Aldo_ket_red"/>
    <property type="match status" value="1"/>
</dbReference>
<dbReference type="PROSITE" id="PS00063">
    <property type="entry name" value="ALDOKETO_REDUCTASE_3"/>
    <property type="match status" value="1"/>
</dbReference>
<evidence type="ECO:0000259" key="4">
    <source>
        <dbReference type="Pfam" id="PF00248"/>
    </source>
</evidence>
<dbReference type="Gene3D" id="3.20.20.100">
    <property type="entry name" value="NADP-dependent oxidoreductase domain"/>
    <property type="match status" value="1"/>
</dbReference>
<gene>
    <name evidence="5" type="ORF">PGLA1383_LOCUS50337</name>
    <name evidence="6" type="ORF">PGLA2088_LOCUS25288</name>
</gene>
<evidence type="ECO:0000313" key="6">
    <source>
        <dbReference type="EMBL" id="CAE8687073.1"/>
    </source>
</evidence>
<dbReference type="AlphaFoldDB" id="A0A813HAJ8"/>
<dbReference type="Proteomes" id="UP000654075">
    <property type="component" value="Unassembled WGS sequence"/>
</dbReference>
<dbReference type="OMA" id="DWGVSYF"/>